<dbReference type="EC" id="5.1.2.7" evidence="1"/>
<comment type="cofactor">
    <cofactor evidence="1">
        <name>a divalent metal cation</name>
        <dbReference type="ChEBI" id="CHEBI:60240"/>
    </cofactor>
</comment>
<keyword evidence="3" id="KW-1185">Reference proteome</keyword>
<dbReference type="KEGG" id="bacg:D2962_11345"/>
<comment type="similarity">
    <text evidence="1">Belongs to the UxaE family.</text>
</comment>
<dbReference type="EMBL" id="CP033169">
    <property type="protein sequence ID" value="AYO32276.1"/>
    <property type="molecule type" value="Genomic_DNA"/>
</dbReference>
<feature type="active site" description="Proton acceptor" evidence="1">
    <location>
        <position position="171"/>
    </location>
</feature>
<evidence type="ECO:0000313" key="3">
    <source>
        <dbReference type="Proteomes" id="UP000280960"/>
    </source>
</evidence>
<dbReference type="GO" id="GO:0046872">
    <property type="term" value="F:metal ion binding"/>
    <property type="evidence" value="ECO:0007669"/>
    <property type="project" value="UniProtKB-UniRule"/>
</dbReference>
<feature type="binding site" evidence="1">
    <location>
        <position position="327"/>
    </location>
    <ligand>
        <name>a divalent metal cation</name>
        <dbReference type="ChEBI" id="CHEBI:60240"/>
    </ligand>
</feature>
<proteinExistence type="inferred from homology"/>
<feature type="binding site" evidence="1">
    <location>
        <position position="172"/>
    </location>
    <ligand>
        <name>a divalent metal cation</name>
        <dbReference type="ChEBI" id="CHEBI:60240"/>
    </ligand>
</feature>
<comment type="catalytic activity">
    <reaction evidence="1">
        <text>keto-D-tagaturonate = keto-D-fructuronate</text>
        <dbReference type="Rhea" id="RHEA:51656"/>
        <dbReference type="ChEBI" id="CHEBI:17886"/>
        <dbReference type="ChEBI" id="CHEBI:59881"/>
        <dbReference type="EC" id="5.1.2.7"/>
    </reaction>
</comment>
<keyword evidence="1" id="KW-0413">Isomerase</keyword>
<name>A0A3G2RA13_9FIRM</name>
<dbReference type="AlphaFoldDB" id="A0A3G2RA13"/>
<dbReference type="Pfam" id="PF16257">
    <property type="entry name" value="UxaE"/>
    <property type="match status" value="1"/>
</dbReference>
<accession>A0A3G2RA13</accession>
<feature type="active site" description="Proton donor" evidence="1">
    <location>
        <position position="285"/>
    </location>
</feature>
<protein>
    <recommendedName>
        <fullName evidence="1">Tagaturonate/fructuronate epimerase</fullName>
        <shortName evidence="1">D-TagA/D-FruA epimerase</shortName>
        <ecNumber evidence="1">5.1.2.7</ecNumber>
    </recommendedName>
</protein>
<reference evidence="2 3" key="1">
    <citation type="submission" date="2018-10" db="EMBL/GenBank/DDBJ databases">
        <authorList>
            <person name="Zhang X."/>
        </authorList>
    </citation>
    <scope>NUCLEOTIDE SEQUENCE [LARGE SCALE GENOMIC DNA]</scope>
    <source>
        <strain evidence="2 3">SK-G1</strain>
    </source>
</reference>
<gene>
    <name evidence="1" type="primary">uxaE</name>
    <name evidence="2" type="ORF">D2962_11345</name>
</gene>
<comment type="function">
    <text evidence="1">Catalyzes the epimerization of D-tagaturonate (D-TagA) to D-fructuronate (D-FruA).</text>
</comment>
<dbReference type="InterPro" id="IPR032586">
    <property type="entry name" value="UxaE"/>
</dbReference>
<keyword evidence="1" id="KW-0479">Metal-binding</keyword>
<dbReference type="Proteomes" id="UP000280960">
    <property type="component" value="Chromosome"/>
</dbReference>
<sequence length="507" mass="57659">MNIEAARREASKYFHAYGVYPESINLLKGCIFFMTKDAGEKKMVIIVDDLTDEVKKLTEDFQGETESIEEKMVKLLPLSHHNAKASRKWFPFTSPVAFGKGCMSMGLGDRLGLASPGHLRLIKKTKIRPVLAQQSIRELNLTERTYEDVLDAASWAVFQEGYRLGFGADGDHLKTEDEVKMALDLGFSMITLDCSEMINNDVPAMSDEDVEKGYNSLEPDYIKRIEQDYLDSEFYVKDVISGDIKIAFDGGNLKRIVLIYGKALDFINHIYHDIIKPAGRKVDFEVSIDETMTPTTPQAHFFVASELKKKGVDVTSLAPRFCGEFQKAIDYIGDIEQFEREFKVHAAIADLFGYRLSIHSGSDKFKVFPIIGKYTKGRVHVKTAGTNWLEALKVIAHKKPDLFRKIYIFALEHFHEATRYYHVTTNLANVPDISTMSDEDLSHVLIQDDARQVLHITYGLILTAKNEDGKYLLKDDIYSTLNEHEEEYYKALEEHIGKHLKLLQASV</sequence>
<dbReference type="GO" id="GO:0016856">
    <property type="term" value="F:racemase and epimerase activity, acting on hydroxy acids and derivatives"/>
    <property type="evidence" value="ECO:0007669"/>
    <property type="project" value="UniProtKB-UniRule"/>
</dbReference>
<organism evidence="2 3">
    <name type="scientific">Biomaibacter acetigenes</name>
    <dbReference type="NCBI Taxonomy" id="2316383"/>
    <lineage>
        <taxon>Bacteria</taxon>
        <taxon>Bacillati</taxon>
        <taxon>Bacillota</taxon>
        <taxon>Clostridia</taxon>
        <taxon>Thermosediminibacterales</taxon>
        <taxon>Tepidanaerobacteraceae</taxon>
        <taxon>Biomaibacter</taxon>
    </lineage>
</organism>
<evidence type="ECO:0000256" key="1">
    <source>
        <dbReference type="HAMAP-Rule" id="MF_02243"/>
    </source>
</evidence>
<dbReference type="HAMAP" id="MF_02243">
    <property type="entry name" value="UxaE"/>
    <property type="match status" value="1"/>
</dbReference>
<evidence type="ECO:0000313" key="2">
    <source>
        <dbReference type="EMBL" id="AYO32276.1"/>
    </source>
</evidence>
<feature type="binding site" evidence="1">
    <location>
        <position position="359"/>
    </location>
    <ligand>
        <name>a divalent metal cation</name>
        <dbReference type="ChEBI" id="CHEBI:60240"/>
    </ligand>
</feature>